<dbReference type="Proteomes" id="UP000692954">
    <property type="component" value="Unassembled WGS sequence"/>
</dbReference>
<reference evidence="1" key="1">
    <citation type="submission" date="2021-01" db="EMBL/GenBank/DDBJ databases">
        <authorList>
            <consortium name="Genoscope - CEA"/>
            <person name="William W."/>
        </authorList>
    </citation>
    <scope>NUCLEOTIDE SEQUENCE</scope>
</reference>
<protein>
    <submittedName>
        <fullName evidence="1">Uncharacterized protein</fullName>
    </submittedName>
</protein>
<sequence length="91" mass="10344">MGQICISCEKKDADKNEIKIEQTAQHQEIKFIEDFEFISGLDKGESSKKMSMLSFQHKNNSSSCRHVDSQYQGSLFSVVTPDFTFSSNLVE</sequence>
<comment type="caution">
    <text evidence="1">The sequence shown here is derived from an EMBL/GenBank/DDBJ whole genome shotgun (WGS) entry which is preliminary data.</text>
</comment>
<accession>A0A8S1QUG5</accession>
<dbReference type="OrthoDB" id="288001at2759"/>
<evidence type="ECO:0000313" key="1">
    <source>
        <dbReference type="EMBL" id="CAD8119466.1"/>
    </source>
</evidence>
<dbReference type="AlphaFoldDB" id="A0A8S1QUG5"/>
<dbReference type="EMBL" id="CAJJDN010000121">
    <property type="protein sequence ID" value="CAD8119466.1"/>
    <property type="molecule type" value="Genomic_DNA"/>
</dbReference>
<gene>
    <name evidence="1" type="ORF">PSON_ATCC_30995.1.T1210101</name>
</gene>
<keyword evidence="2" id="KW-1185">Reference proteome</keyword>
<name>A0A8S1QUG5_9CILI</name>
<proteinExistence type="predicted"/>
<organism evidence="1 2">
    <name type="scientific">Paramecium sonneborni</name>
    <dbReference type="NCBI Taxonomy" id="65129"/>
    <lineage>
        <taxon>Eukaryota</taxon>
        <taxon>Sar</taxon>
        <taxon>Alveolata</taxon>
        <taxon>Ciliophora</taxon>
        <taxon>Intramacronucleata</taxon>
        <taxon>Oligohymenophorea</taxon>
        <taxon>Peniculida</taxon>
        <taxon>Parameciidae</taxon>
        <taxon>Paramecium</taxon>
    </lineage>
</organism>
<evidence type="ECO:0000313" key="2">
    <source>
        <dbReference type="Proteomes" id="UP000692954"/>
    </source>
</evidence>